<gene>
    <name evidence="1" type="ORF">AAJ76_2000171683</name>
</gene>
<dbReference type="AlphaFoldDB" id="A0A0F9YW12"/>
<organism evidence="1 2">
    <name type="scientific">Vairimorpha ceranae</name>
    <dbReference type="NCBI Taxonomy" id="40302"/>
    <lineage>
        <taxon>Eukaryota</taxon>
        <taxon>Fungi</taxon>
        <taxon>Fungi incertae sedis</taxon>
        <taxon>Microsporidia</taxon>
        <taxon>Nosematidae</taxon>
        <taxon>Vairimorpha</taxon>
    </lineage>
</organism>
<dbReference type="VEuPathDB" id="MicrosporidiaDB:AAJ76_2000171683"/>
<dbReference type="RefSeq" id="XP_024332344.1">
    <property type="nucleotide sequence ID" value="XM_024474466.1"/>
</dbReference>
<dbReference type="Proteomes" id="UP000034350">
    <property type="component" value="Unassembled WGS sequence"/>
</dbReference>
<proteinExistence type="predicted"/>
<dbReference type="VEuPathDB" id="MicrosporidiaDB:G9O61_00g001110"/>
<dbReference type="EMBL" id="JPQZ01000002">
    <property type="protein sequence ID" value="KKO76602.1"/>
    <property type="molecule type" value="Genomic_DNA"/>
</dbReference>
<keyword evidence="2" id="KW-1185">Reference proteome</keyword>
<name>A0A0F9YW12_9MICR</name>
<accession>A0A0F9YW12</accession>
<evidence type="ECO:0000313" key="1">
    <source>
        <dbReference type="EMBL" id="KKO76602.1"/>
    </source>
</evidence>
<comment type="caution">
    <text evidence="1">The sequence shown here is derived from an EMBL/GenBank/DDBJ whole genome shotgun (WGS) entry which is preliminary data.</text>
</comment>
<reference evidence="1 2" key="1">
    <citation type="journal article" date="2015" name="Environ. Microbiol.">
        <title>Genome analyses suggest the presence of polyploidy and recent human-driven expansions in eight global populations of the honeybee pathogen Nosema ceranae.</title>
        <authorList>
            <person name="Pelin A."/>
            <person name="Selman M."/>
            <person name="Aris-Brosou S."/>
            <person name="Farinelli L."/>
            <person name="Corradi N."/>
        </authorList>
    </citation>
    <scope>NUCLEOTIDE SEQUENCE [LARGE SCALE GENOMIC DNA]</scope>
    <source>
        <strain evidence="1 2">PA08 1199</strain>
    </source>
</reference>
<sequence>MFDKLPEEYKKIITDKINSYDLQNEADDDEILNQLINTDEYKKFMELEDFESDDNKYEKKSIVVDSLIKCRKYNK</sequence>
<evidence type="ECO:0000313" key="2">
    <source>
        <dbReference type="Proteomes" id="UP000034350"/>
    </source>
</evidence>
<dbReference type="GeneID" id="36319388"/>
<protein>
    <submittedName>
        <fullName evidence="1">Uncharacterized protein</fullName>
    </submittedName>
</protein>